<gene>
    <name evidence="3" type="ORF">V1478_004553</name>
</gene>
<dbReference type="Proteomes" id="UP001607302">
    <property type="component" value="Unassembled WGS sequence"/>
</dbReference>
<sequence>MLRSTIKTILLGGIHPSHHLMPIKMSSSHFLYTYQKAIVQTKMEQKRYYKNFGHKREQMDRHSYLIIICGIALAYTISDLMEFPRKKLKFPKVDAADLLHENDKGEDKNTDTTEQDDQKKKKGKKEKTGFRDRKVE</sequence>
<reference evidence="3 4" key="1">
    <citation type="journal article" date="2024" name="Ann. Entomol. Soc. Am.">
        <title>Genomic analyses of the southern and eastern yellowjacket wasps (Hymenoptera: Vespidae) reveal evolutionary signatures of social life.</title>
        <authorList>
            <person name="Catto M.A."/>
            <person name="Caine P.B."/>
            <person name="Orr S.E."/>
            <person name="Hunt B.G."/>
            <person name="Goodisman M.A.D."/>
        </authorList>
    </citation>
    <scope>NUCLEOTIDE SEQUENCE [LARGE SCALE GENOMIC DNA]</scope>
    <source>
        <strain evidence="3">233</strain>
        <tissue evidence="3">Head and thorax</tissue>
    </source>
</reference>
<evidence type="ECO:0000313" key="3">
    <source>
        <dbReference type="EMBL" id="KAL2731865.1"/>
    </source>
</evidence>
<keyword evidence="2" id="KW-0472">Membrane</keyword>
<feature type="compositionally biased region" description="Basic and acidic residues" evidence="1">
    <location>
        <begin position="99"/>
        <end position="119"/>
    </location>
</feature>
<keyword evidence="4" id="KW-1185">Reference proteome</keyword>
<comment type="caution">
    <text evidence="3">The sequence shown here is derived from an EMBL/GenBank/DDBJ whole genome shotgun (WGS) entry which is preliminary data.</text>
</comment>
<dbReference type="AlphaFoldDB" id="A0ABD2BGT8"/>
<accession>A0ABD2BGT8</accession>
<protein>
    <submittedName>
        <fullName evidence="3">Uncharacterized protein</fullName>
    </submittedName>
</protein>
<evidence type="ECO:0000313" key="4">
    <source>
        <dbReference type="Proteomes" id="UP001607302"/>
    </source>
</evidence>
<evidence type="ECO:0000256" key="1">
    <source>
        <dbReference type="SAM" id="MobiDB-lite"/>
    </source>
</evidence>
<organism evidence="3 4">
    <name type="scientific">Vespula squamosa</name>
    <name type="common">Southern yellow jacket</name>
    <name type="synonym">Wasp</name>
    <dbReference type="NCBI Taxonomy" id="30214"/>
    <lineage>
        <taxon>Eukaryota</taxon>
        <taxon>Metazoa</taxon>
        <taxon>Ecdysozoa</taxon>
        <taxon>Arthropoda</taxon>
        <taxon>Hexapoda</taxon>
        <taxon>Insecta</taxon>
        <taxon>Pterygota</taxon>
        <taxon>Neoptera</taxon>
        <taxon>Endopterygota</taxon>
        <taxon>Hymenoptera</taxon>
        <taxon>Apocrita</taxon>
        <taxon>Aculeata</taxon>
        <taxon>Vespoidea</taxon>
        <taxon>Vespidae</taxon>
        <taxon>Vespinae</taxon>
        <taxon>Vespula</taxon>
    </lineage>
</organism>
<feature type="transmembrane region" description="Helical" evidence="2">
    <location>
        <begin position="62"/>
        <end position="81"/>
    </location>
</feature>
<evidence type="ECO:0000256" key="2">
    <source>
        <dbReference type="SAM" id="Phobius"/>
    </source>
</evidence>
<keyword evidence="2" id="KW-1133">Transmembrane helix</keyword>
<proteinExistence type="predicted"/>
<feature type="compositionally biased region" description="Basic and acidic residues" evidence="1">
    <location>
        <begin position="126"/>
        <end position="136"/>
    </location>
</feature>
<dbReference type="EMBL" id="JAUDFV010000102">
    <property type="protein sequence ID" value="KAL2731865.1"/>
    <property type="molecule type" value="Genomic_DNA"/>
</dbReference>
<name>A0ABD2BGT8_VESSQ</name>
<feature type="region of interest" description="Disordered" evidence="1">
    <location>
        <begin position="99"/>
        <end position="136"/>
    </location>
</feature>
<keyword evidence="2" id="KW-0812">Transmembrane</keyword>